<sequence>MGGRFHGGMRQLRWSDVREWFDPDDAPLHDGCVAGVGAEAWAAVVGLVREKGWRREEDEVRFSVWPAEGFLVNFFEADDDVVLFDIDVRELQGQERLDLLGAFLRELGQAFGRPVALTFEGFDPSEMPYLHYDPVADGFVLDREP</sequence>
<dbReference type="EMBL" id="QGHB01000001">
    <property type="protein sequence ID" value="PWK90073.1"/>
    <property type="molecule type" value="Genomic_DNA"/>
</dbReference>
<evidence type="ECO:0000313" key="1">
    <source>
        <dbReference type="EMBL" id="PWK90073.1"/>
    </source>
</evidence>
<gene>
    <name evidence="1" type="ORF">C8D88_10181</name>
</gene>
<protein>
    <submittedName>
        <fullName evidence="1">Uncharacterized protein</fullName>
    </submittedName>
</protein>
<proteinExistence type="predicted"/>
<name>A0A316IBC7_9PSEU</name>
<reference evidence="1 2" key="1">
    <citation type="submission" date="2018-05" db="EMBL/GenBank/DDBJ databases">
        <title>Genomic Encyclopedia of Type Strains, Phase IV (KMG-IV): sequencing the most valuable type-strain genomes for metagenomic binning, comparative biology and taxonomic classification.</title>
        <authorList>
            <person name="Goeker M."/>
        </authorList>
    </citation>
    <scope>NUCLEOTIDE SEQUENCE [LARGE SCALE GENOMIC DNA]</scope>
    <source>
        <strain evidence="1 2">DSM 45480</strain>
    </source>
</reference>
<comment type="caution">
    <text evidence="1">The sequence shown here is derived from an EMBL/GenBank/DDBJ whole genome shotgun (WGS) entry which is preliminary data.</text>
</comment>
<organism evidence="1 2">
    <name type="scientific">Lentzea atacamensis</name>
    <dbReference type="NCBI Taxonomy" id="531938"/>
    <lineage>
        <taxon>Bacteria</taxon>
        <taxon>Bacillati</taxon>
        <taxon>Actinomycetota</taxon>
        <taxon>Actinomycetes</taxon>
        <taxon>Pseudonocardiales</taxon>
        <taxon>Pseudonocardiaceae</taxon>
        <taxon>Lentzea</taxon>
    </lineage>
</organism>
<dbReference type="AlphaFoldDB" id="A0A316IBC7"/>
<accession>A0A316IBC7</accession>
<dbReference type="Proteomes" id="UP000246005">
    <property type="component" value="Unassembled WGS sequence"/>
</dbReference>
<evidence type="ECO:0000313" key="2">
    <source>
        <dbReference type="Proteomes" id="UP000246005"/>
    </source>
</evidence>